<reference evidence="1 2" key="1">
    <citation type="journal article" date="2019" name="ISME J.">
        <title>Genome analyses of uncultured TG2/ZB3 bacteria in 'Margulisbacteria' specifically attached to ectosymbiotic spirochetes of protists in the termite gut.</title>
        <authorList>
            <person name="Utami Y.D."/>
            <person name="Kuwahara H."/>
            <person name="Igai K."/>
            <person name="Murakami T."/>
            <person name="Sugaya K."/>
            <person name="Morikawa T."/>
            <person name="Nagura Y."/>
            <person name="Yuki M."/>
            <person name="Deevong P."/>
            <person name="Inoue T."/>
            <person name="Kihara K."/>
            <person name="Lo N."/>
            <person name="Yamada A."/>
            <person name="Ohkuma M."/>
            <person name="Hongoh Y."/>
        </authorList>
    </citation>
    <scope>NUCLEOTIDE SEQUENCE [LARGE SCALE GENOMIC DNA]</scope>
    <source>
        <strain evidence="1">NkOx7-01</strain>
    </source>
</reference>
<dbReference type="EMBL" id="BGZN01000001">
    <property type="protein sequence ID" value="GBR72501.1"/>
    <property type="molecule type" value="Genomic_DNA"/>
</dbReference>
<gene>
    <name evidence="1" type="ORF">NO1_0021</name>
</gene>
<name>A0A388T8J8_TERA1</name>
<organism evidence="1 2">
    <name type="scientific">Termititenax aidoneus</name>
    <dbReference type="NCBI Taxonomy" id="2218524"/>
    <lineage>
        <taxon>Bacteria</taxon>
        <taxon>Bacillati</taxon>
        <taxon>Candidatus Margulisiibacteriota</taxon>
        <taxon>Candidatus Termititenacia</taxon>
        <taxon>Candidatus Termititenacales</taxon>
        <taxon>Candidatus Termititenacaceae</taxon>
        <taxon>Candidatus Termititenax</taxon>
    </lineage>
</organism>
<protein>
    <submittedName>
        <fullName evidence="1">Uncharacterized protein</fullName>
    </submittedName>
</protein>
<sequence>MPTPNTERILAEIAGAQFTQPEKSFAERKAELYPKFEYFAKIAEQYIDDPRILTELAAIRKKLQ</sequence>
<dbReference type="Proteomes" id="UP000269352">
    <property type="component" value="Unassembled WGS sequence"/>
</dbReference>
<evidence type="ECO:0000313" key="1">
    <source>
        <dbReference type="EMBL" id="GBR72501.1"/>
    </source>
</evidence>
<comment type="caution">
    <text evidence="1">The sequence shown here is derived from an EMBL/GenBank/DDBJ whole genome shotgun (WGS) entry which is preliminary data.</text>
</comment>
<dbReference type="AlphaFoldDB" id="A0A388T8J8"/>
<accession>A0A388T8J8</accession>
<evidence type="ECO:0000313" key="2">
    <source>
        <dbReference type="Proteomes" id="UP000269352"/>
    </source>
</evidence>
<keyword evidence="2" id="KW-1185">Reference proteome</keyword>
<proteinExistence type="predicted"/>